<reference evidence="2 3" key="1">
    <citation type="submission" date="2022-05" db="EMBL/GenBank/DDBJ databases">
        <authorList>
            <consortium name="Genoscope - CEA"/>
            <person name="William W."/>
        </authorList>
    </citation>
    <scope>NUCLEOTIDE SEQUENCE [LARGE SCALE GENOMIC DNA]</scope>
</reference>
<dbReference type="GO" id="GO:0005634">
    <property type="term" value="C:nucleus"/>
    <property type="evidence" value="ECO:0007669"/>
    <property type="project" value="TreeGrafter"/>
</dbReference>
<dbReference type="GO" id="GO:0000956">
    <property type="term" value="P:nuclear-transcribed mRNA catabolic process"/>
    <property type="evidence" value="ECO:0007669"/>
    <property type="project" value="TreeGrafter"/>
</dbReference>
<keyword evidence="3" id="KW-1185">Reference proteome</keyword>
<evidence type="ECO:0000313" key="3">
    <source>
        <dbReference type="Proteomes" id="UP001159428"/>
    </source>
</evidence>
<dbReference type="InterPro" id="IPR004859">
    <property type="entry name" value="Xrn1_N"/>
</dbReference>
<feature type="non-terminal residue" evidence="2">
    <location>
        <position position="145"/>
    </location>
</feature>
<dbReference type="Pfam" id="PF03159">
    <property type="entry name" value="XRN_N"/>
    <property type="match status" value="2"/>
</dbReference>
<proteinExistence type="predicted"/>
<organism evidence="2 3">
    <name type="scientific">Pocillopora meandrina</name>
    <dbReference type="NCBI Taxonomy" id="46732"/>
    <lineage>
        <taxon>Eukaryota</taxon>
        <taxon>Metazoa</taxon>
        <taxon>Cnidaria</taxon>
        <taxon>Anthozoa</taxon>
        <taxon>Hexacorallia</taxon>
        <taxon>Scleractinia</taxon>
        <taxon>Astrocoeniina</taxon>
        <taxon>Pocilloporidae</taxon>
        <taxon>Pocillopora</taxon>
    </lineage>
</organism>
<evidence type="ECO:0000259" key="1">
    <source>
        <dbReference type="Pfam" id="PF03159"/>
    </source>
</evidence>
<sequence length="145" mass="16721">MGVQAFFRWLSKKYPSIVVHCVEEKGREVDGVRAPVDTSLPNPNDYEFDNLYLDMNGIIHPCCHPESKPALKNEDEMMVAIFEYIDREKAEEMARIQNELMEKGALLPPEKEKTEHFDSNCIAQGTEFMANFSLCLRCYIADRLN</sequence>
<accession>A0AAU9Y3M5</accession>
<feature type="domain" description="Xrn1 N-terminal" evidence="1">
    <location>
        <begin position="1"/>
        <end position="87"/>
    </location>
</feature>
<dbReference type="GO" id="GO:0004534">
    <property type="term" value="F:5'-3' RNA exonuclease activity"/>
    <property type="evidence" value="ECO:0007669"/>
    <property type="project" value="TreeGrafter"/>
</dbReference>
<feature type="domain" description="Xrn1 N-terminal" evidence="1">
    <location>
        <begin position="95"/>
        <end position="145"/>
    </location>
</feature>
<dbReference type="Gene3D" id="3.40.50.12390">
    <property type="match status" value="1"/>
</dbReference>
<gene>
    <name evidence="2" type="ORF">PMEA_00006278</name>
</gene>
<evidence type="ECO:0000313" key="2">
    <source>
        <dbReference type="EMBL" id="CAH3166931.1"/>
    </source>
</evidence>
<dbReference type="EMBL" id="CALNXJ010000146">
    <property type="protein sequence ID" value="CAH3166931.1"/>
    <property type="molecule type" value="Genomic_DNA"/>
</dbReference>
<dbReference type="AlphaFoldDB" id="A0AAU9Y3M5"/>
<dbReference type="PANTHER" id="PTHR12341">
    <property type="entry name" value="5'-&gt;3' EXORIBONUCLEASE"/>
    <property type="match status" value="1"/>
</dbReference>
<dbReference type="GO" id="GO:0003723">
    <property type="term" value="F:RNA binding"/>
    <property type="evidence" value="ECO:0007669"/>
    <property type="project" value="TreeGrafter"/>
</dbReference>
<dbReference type="Proteomes" id="UP001159428">
    <property type="component" value="Unassembled WGS sequence"/>
</dbReference>
<name>A0AAU9Y3M5_9CNID</name>
<comment type="caution">
    <text evidence="2">The sequence shown here is derived from an EMBL/GenBank/DDBJ whole genome shotgun (WGS) entry which is preliminary data.</text>
</comment>
<protein>
    <recommendedName>
        <fullName evidence="1">Xrn1 N-terminal domain-containing protein</fullName>
    </recommendedName>
</protein>
<dbReference type="PANTHER" id="PTHR12341:SF41">
    <property type="entry name" value="5'-3' EXORIBONUCLEASE 2"/>
    <property type="match status" value="1"/>
</dbReference>
<dbReference type="InterPro" id="IPR027073">
    <property type="entry name" value="5_3_exoribonuclease"/>
</dbReference>